<feature type="domain" description="Helitron helicase-like" evidence="1">
    <location>
        <begin position="1"/>
        <end position="72"/>
    </location>
</feature>
<evidence type="ECO:0000259" key="1">
    <source>
        <dbReference type="Pfam" id="PF14214"/>
    </source>
</evidence>
<dbReference type="OrthoDB" id="1728974at2759"/>
<evidence type="ECO:0000313" key="2">
    <source>
        <dbReference type="EMBL" id="GFR32755.1"/>
    </source>
</evidence>
<proteinExistence type="predicted"/>
<reference evidence="2" key="1">
    <citation type="submission" date="2020-07" db="EMBL/GenBank/DDBJ databases">
        <title>Multicomponent nature underlies the extraordinary mechanical properties of spider dragline silk.</title>
        <authorList>
            <person name="Kono N."/>
            <person name="Nakamura H."/>
            <person name="Mori M."/>
            <person name="Yoshida Y."/>
            <person name="Ohtoshi R."/>
            <person name="Malay A.D."/>
            <person name="Moran D.A.P."/>
            <person name="Tomita M."/>
            <person name="Numata K."/>
            <person name="Arakawa K."/>
        </authorList>
    </citation>
    <scope>NUCLEOTIDE SEQUENCE</scope>
</reference>
<dbReference type="PANTHER" id="PTHR10492:SF57">
    <property type="entry name" value="ATP-DEPENDENT DNA HELICASE"/>
    <property type="match status" value="1"/>
</dbReference>
<dbReference type="Proteomes" id="UP000887116">
    <property type="component" value="Unassembled WGS sequence"/>
</dbReference>
<name>A0A8X6M4B9_TRICU</name>
<keyword evidence="3" id="KW-1185">Reference proteome</keyword>
<dbReference type="InterPro" id="IPR025476">
    <property type="entry name" value="Helitron_helicase-like"/>
</dbReference>
<protein>
    <submittedName>
        <fullName evidence="2">Helitron_like_N domain-containing protein</fullName>
    </submittedName>
</protein>
<dbReference type="AlphaFoldDB" id="A0A8X6M4B9"/>
<dbReference type="EMBL" id="BMAO01019780">
    <property type="protein sequence ID" value="GFR32755.1"/>
    <property type="molecule type" value="Genomic_DNA"/>
</dbReference>
<comment type="caution">
    <text evidence="2">The sequence shown here is derived from an EMBL/GenBank/DDBJ whole genome shotgun (WGS) entry which is preliminary data.</text>
</comment>
<dbReference type="PANTHER" id="PTHR10492">
    <property type="match status" value="1"/>
</dbReference>
<gene>
    <name evidence="2" type="primary">EVAR_3879_1</name>
    <name evidence="2" type="ORF">TNCT_135771</name>
</gene>
<organism evidence="2 3">
    <name type="scientific">Trichonephila clavata</name>
    <name type="common">Joro spider</name>
    <name type="synonym">Nephila clavata</name>
    <dbReference type="NCBI Taxonomy" id="2740835"/>
    <lineage>
        <taxon>Eukaryota</taxon>
        <taxon>Metazoa</taxon>
        <taxon>Ecdysozoa</taxon>
        <taxon>Arthropoda</taxon>
        <taxon>Chelicerata</taxon>
        <taxon>Arachnida</taxon>
        <taxon>Araneae</taxon>
        <taxon>Araneomorphae</taxon>
        <taxon>Entelegynae</taxon>
        <taxon>Araneoidea</taxon>
        <taxon>Nephilidae</taxon>
        <taxon>Trichonephila</taxon>
    </lineage>
</organism>
<dbReference type="Pfam" id="PF14214">
    <property type="entry name" value="Helitron_like_N"/>
    <property type="match status" value="1"/>
</dbReference>
<accession>A0A8X6M4B9</accession>
<evidence type="ECO:0000313" key="3">
    <source>
        <dbReference type="Proteomes" id="UP000887116"/>
    </source>
</evidence>
<sequence>MTCNPAWPEITRELIPGQNSMDRHDLTARVFKIKVQKLVALHAKGKISGDMKCFMYSIEWQKRGLPHVYLLLWLMEKLRPNQIDEVISAEVPNPETDRNLYDTVTKNLIHGPWGALNPLSSCTKEEKCTKKYPKALLKDIQTNDKSYPLYRRRAPEDVGRAITQKTLGVIQEIFVDNI</sequence>